<comment type="caution">
    <text evidence="2">The sequence shown here is derived from an EMBL/GenBank/DDBJ whole genome shotgun (WGS) entry which is preliminary data.</text>
</comment>
<dbReference type="Pfam" id="PF12666">
    <property type="entry name" value="PrgI"/>
    <property type="match status" value="1"/>
</dbReference>
<dbReference type="Proteomes" id="UP000253752">
    <property type="component" value="Unassembled WGS sequence"/>
</dbReference>
<dbReference type="AlphaFoldDB" id="A0A369MPV6"/>
<evidence type="ECO:0000313" key="2">
    <source>
        <dbReference type="EMBL" id="RDB78782.1"/>
    </source>
</evidence>
<dbReference type="RefSeq" id="WP_009304286.1">
    <property type="nucleotide sequence ID" value="NZ_CP089333.1"/>
</dbReference>
<evidence type="ECO:0000256" key="1">
    <source>
        <dbReference type="SAM" id="Phobius"/>
    </source>
</evidence>
<evidence type="ECO:0000313" key="3">
    <source>
        <dbReference type="Proteomes" id="UP000253752"/>
    </source>
</evidence>
<keyword evidence="1" id="KW-1133">Transmembrane helix</keyword>
<keyword evidence="1" id="KW-0472">Membrane</keyword>
<organism evidence="2 3">
    <name type="scientific">Eggerthella lenta</name>
    <name type="common">Eubacterium lentum</name>
    <dbReference type="NCBI Taxonomy" id="84112"/>
    <lineage>
        <taxon>Bacteria</taxon>
        <taxon>Bacillati</taxon>
        <taxon>Actinomycetota</taxon>
        <taxon>Coriobacteriia</taxon>
        <taxon>Eggerthellales</taxon>
        <taxon>Eggerthellaceae</taxon>
        <taxon>Eggerthella</taxon>
    </lineage>
</organism>
<name>A0A369MPV6_EGGLN</name>
<feature type="transmembrane region" description="Helical" evidence="1">
    <location>
        <begin position="54"/>
        <end position="71"/>
    </location>
</feature>
<dbReference type="InterPro" id="IPR024414">
    <property type="entry name" value="Uncharacterised_PrgI"/>
</dbReference>
<reference evidence="2 3" key="1">
    <citation type="journal article" date="2018" name="Elife">
        <title>Discovery and characterization of a prevalent human gut bacterial enzyme sufficient for the inactivation of a family of plant toxins.</title>
        <authorList>
            <person name="Koppel N."/>
            <person name="Bisanz J.E."/>
            <person name="Pandelia M.E."/>
            <person name="Turnbaugh P.J."/>
            <person name="Balskus E.P."/>
        </authorList>
    </citation>
    <scope>NUCLEOTIDE SEQUENCE [LARGE SCALE GENOMIC DNA]</scope>
    <source>
        <strain evidence="2 3">MR1 #12</strain>
    </source>
</reference>
<protein>
    <submittedName>
        <fullName evidence="2">PrgI family protein</fullName>
    </submittedName>
</protein>
<dbReference type="EMBL" id="PPTX01000014">
    <property type="protein sequence ID" value="RDB78782.1"/>
    <property type="molecule type" value="Genomic_DNA"/>
</dbReference>
<proteinExistence type="predicted"/>
<gene>
    <name evidence="2" type="ORF">C1872_09885</name>
</gene>
<accession>A0A369MPV6</accession>
<keyword evidence="1" id="KW-0812">Transmembrane</keyword>
<sequence>MQHTYVHKDIGEYEEKVVGKLSARMVACIAAGVAASLASAAACHLCLGIPVADASLPVMASSMPFWLLGFWRPRGMRPERFVPLALRHLTADGTLVYRSPSQEAPGPAAAAVRPSVTRRKFRKLMRKVGEDYAPTLQAGEAQALQAR</sequence>
<feature type="transmembrane region" description="Helical" evidence="1">
    <location>
        <begin position="21"/>
        <end position="42"/>
    </location>
</feature>